<name>A0A1Y6D5K8_9GAMM</name>
<evidence type="ECO:0000256" key="1">
    <source>
        <dbReference type="SAM" id="MobiDB-lite"/>
    </source>
</evidence>
<accession>A0A1Y6D5K8</accession>
<feature type="region of interest" description="Disordered" evidence="1">
    <location>
        <begin position="147"/>
        <end position="169"/>
    </location>
</feature>
<dbReference type="EMBL" id="FXAM01000001">
    <property type="protein sequence ID" value="SMF95832.1"/>
    <property type="molecule type" value="Genomic_DNA"/>
</dbReference>
<dbReference type="Proteomes" id="UP000192923">
    <property type="component" value="Unassembled WGS sequence"/>
</dbReference>
<evidence type="ECO:0008006" key="4">
    <source>
        <dbReference type="Google" id="ProtNLM"/>
    </source>
</evidence>
<reference evidence="2 3" key="1">
    <citation type="submission" date="2016-12" db="EMBL/GenBank/DDBJ databases">
        <authorList>
            <person name="Song W.-J."/>
            <person name="Kurnit D.M."/>
        </authorList>
    </citation>
    <scope>NUCLEOTIDE SEQUENCE [LARGE SCALE GENOMIC DNA]</scope>
    <source>
        <strain evidence="2 3">175</strain>
    </source>
</reference>
<dbReference type="InterPro" id="IPR007922">
    <property type="entry name" value="DciA-like"/>
</dbReference>
<dbReference type="AlphaFoldDB" id="A0A1Y6D5K8"/>
<organism evidence="2 3">
    <name type="scientific">Methylomagnum ishizawai</name>
    <dbReference type="NCBI Taxonomy" id="1760988"/>
    <lineage>
        <taxon>Bacteria</taxon>
        <taxon>Pseudomonadati</taxon>
        <taxon>Pseudomonadota</taxon>
        <taxon>Gammaproteobacteria</taxon>
        <taxon>Methylococcales</taxon>
        <taxon>Methylococcaceae</taxon>
        <taxon>Methylomagnum</taxon>
    </lineage>
</organism>
<sequence length="169" mass="18698">MADQPEPVRQHLRSEGLAALRTELDKQARLLQIVRQTLPESMREHCRHCLLEAGGKLLLYTESAAFAYQLRFYGPAVAAQVAEAAGLDTPPEVRVRNLTPNGAEQARYAKPKVFQPPPANVAELLRENAAATPHEDLREALLRLSRTVDELNRRGPQEPDGPPKTGPGR</sequence>
<feature type="compositionally biased region" description="Pro residues" evidence="1">
    <location>
        <begin position="159"/>
        <end position="169"/>
    </location>
</feature>
<dbReference type="Pfam" id="PF05258">
    <property type="entry name" value="DciA"/>
    <property type="match status" value="1"/>
</dbReference>
<proteinExistence type="predicted"/>
<keyword evidence="3" id="KW-1185">Reference proteome</keyword>
<dbReference type="OrthoDB" id="5573878at2"/>
<protein>
    <recommendedName>
        <fullName evidence="4">DUF721 domain-containing protein</fullName>
    </recommendedName>
</protein>
<feature type="compositionally biased region" description="Basic and acidic residues" evidence="1">
    <location>
        <begin position="147"/>
        <end position="157"/>
    </location>
</feature>
<gene>
    <name evidence="2" type="ORF">SAMN02949497_3207</name>
</gene>
<dbReference type="RefSeq" id="WP_085214386.1">
    <property type="nucleotide sequence ID" value="NZ_FXAM01000001.1"/>
</dbReference>
<dbReference type="STRING" id="1760988.SAMN02949497_3207"/>
<evidence type="ECO:0000313" key="3">
    <source>
        <dbReference type="Proteomes" id="UP000192923"/>
    </source>
</evidence>
<evidence type="ECO:0000313" key="2">
    <source>
        <dbReference type="EMBL" id="SMF95832.1"/>
    </source>
</evidence>